<proteinExistence type="predicted"/>
<gene>
    <name evidence="1" type="ORF">PGLA1383_LOCUS36134</name>
</gene>
<evidence type="ECO:0000313" key="2">
    <source>
        <dbReference type="Proteomes" id="UP000654075"/>
    </source>
</evidence>
<keyword evidence="2" id="KW-1185">Reference proteome</keyword>
<name>A0A813FVQ1_POLGL</name>
<organism evidence="1 2">
    <name type="scientific">Polarella glacialis</name>
    <name type="common">Dinoflagellate</name>
    <dbReference type="NCBI Taxonomy" id="89957"/>
    <lineage>
        <taxon>Eukaryota</taxon>
        <taxon>Sar</taxon>
        <taxon>Alveolata</taxon>
        <taxon>Dinophyceae</taxon>
        <taxon>Suessiales</taxon>
        <taxon>Suessiaceae</taxon>
        <taxon>Polarella</taxon>
    </lineage>
</organism>
<dbReference type="EMBL" id="CAJNNV010026569">
    <property type="protein sequence ID" value="CAE8618517.1"/>
    <property type="molecule type" value="Genomic_DNA"/>
</dbReference>
<accession>A0A813FVQ1</accession>
<dbReference type="Proteomes" id="UP000654075">
    <property type="component" value="Unassembled WGS sequence"/>
</dbReference>
<reference evidence="1" key="1">
    <citation type="submission" date="2021-02" db="EMBL/GenBank/DDBJ databases">
        <authorList>
            <person name="Dougan E. K."/>
            <person name="Rhodes N."/>
            <person name="Thang M."/>
            <person name="Chan C."/>
        </authorList>
    </citation>
    <scope>NUCLEOTIDE SEQUENCE</scope>
</reference>
<sequence>MLQMAASMPGVTFEACSYPLHPYMREVQEQVMVRFAPTCSEIHYCRANYCRVIAPQHEGGAEAGWSNPSQLLPSHCITGCRVCPILADLAEILDSALPQLLCPMSPVAKSP</sequence>
<protein>
    <submittedName>
        <fullName evidence="1">Uncharacterized protein</fullName>
    </submittedName>
</protein>
<evidence type="ECO:0000313" key="1">
    <source>
        <dbReference type="EMBL" id="CAE8618517.1"/>
    </source>
</evidence>
<comment type="caution">
    <text evidence="1">The sequence shown here is derived from an EMBL/GenBank/DDBJ whole genome shotgun (WGS) entry which is preliminary data.</text>
</comment>
<dbReference type="AlphaFoldDB" id="A0A813FVQ1"/>